<name>A0A0V0YRE9_9BILA</name>
<keyword evidence="3" id="KW-1185">Reference proteome</keyword>
<dbReference type="EMBL" id="JYDQ01003386">
    <property type="protein sequence ID" value="KRY02846.1"/>
    <property type="molecule type" value="Genomic_DNA"/>
</dbReference>
<organism evidence="2 3">
    <name type="scientific">Trichinella patagoniensis</name>
    <dbReference type="NCBI Taxonomy" id="990121"/>
    <lineage>
        <taxon>Eukaryota</taxon>
        <taxon>Metazoa</taxon>
        <taxon>Ecdysozoa</taxon>
        <taxon>Nematoda</taxon>
        <taxon>Enoplea</taxon>
        <taxon>Dorylaimia</taxon>
        <taxon>Trichinellida</taxon>
        <taxon>Trichinellidae</taxon>
        <taxon>Trichinella</taxon>
    </lineage>
</organism>
<proteinExistence type="predicted"/>
<protein>
    <submittedName>
        <fullName evidence="2">Uncharacterized protein</fullName>
    </submittedName>
</protein>
<dbReference type="AlphaFoldDB" id="A0A0V0YRE9"/>
<feature type="region of interest" description="Disordered" evidence="1">
    <location>
        <begin position="61"/>
        <end position="81"/>
    </location>
</feature>
<dbReference type="Proteomes" id="UP000054783">
    <property type="component" value="Unassembled WGS sequence"/>
</dbReference>
<evidence type="ECO:0000256" key="1">
    <source>
        <dbReference type="SAM" id="MobiDB-lite"/>
    </source>
</evidence>
<accession>A0A0V0YRE9</accession>
<reference evidence="2 3" key="1">
    <citation type="submission" date="2015-01" db="EMBL/GenBank/DDBJ databases">
        <title>Evolution of Trichinella species and genotypes.</title>
        <authorList>
            <person name="Korhonen P.K."/>
            <person name="Edoardo P."/>
            <person name="Giuseppe L.R."/>
            <person name="Gasser R.B."/>
        </authorList>
    </citation>
    <scope>NUCLEOTIDE SEQUENCE [LARGE SCALE GENOMIC DNA]</scope>
    <source>
        <strain evidence="2">ISS2496</strain>
    </source>
</reference>
<feature type="non-terminal residue" evidence="2">
    <location>
        <position position="1"/>
    </location>
</feature>
<sequence>LHPRETAVRRVHVTAGVRAGALHLPRERSTAHLLTGAEALALGPKRNAGKPSEKVLITAGARGGSTAGAPQVQEGRELQLV</sequence>
<evidence type="ECO:0000313" key="3">
    <source>
        <dbReference type="Proteomes" id="UP000054783"/>
    </source>
</evidence>
<feature type="non-terminal residue" evidence="2">
    <location>
        <position position="81"/>
    </location>
</feature>
<gene>
    <name evidence="2" type="ORF">T12_14486</name>
</gene>
<evidence type="ECO:0000313" key="2">
    <source>
        <dbReference type="EMBL" id="KRY02846.1"/>
    </source>
</evidence>
<comment type="caution">
    <text evidence="2">The sequence shown here is derived from an EMBL/GenBank/DDBJ whole genome shotgun (WGS) entry which is preliminary data.</text>
</comment>